<sequence>MADQQDTSDQSGAIGPDHIYPVEFQASTQRVASQDRGLDAILTILKGDFPSPLTPIVVSTYDASTPTPQATPSPNMAHAAPVPL</sequence>
<feature type="region of interest" description="Disordered" evidence="1">
    <location>
        <begin position="64"/>
        <end position="84"/>
    </location>
</feature>
<organism evidence="2 3">
    <name type="scientific">Stephania yunnanensis</name>
    <dbReference type="NCBI Taxonomy" id="152371"/>
    <lineage>
        <taxon>Eukaryota</taxon>
        <taxon>Viridiplantae</taxon>
        <taxon>Streptophyta</taxon>
        <taxon>Embryophyta</taxon>
        <taxon>Tracheophyta</taxon>
        <taxon>Spermatophyta</taxon>
        <taxon>Magnoliopsida</taxon>
        <taxon>Ranunculales</taxon>
        <taxon>Menispermaceae</taxon>
        <taxon>Menispermoideae</taxon>
        <taxon>Cissampelideae</taxon>
        <taxon>Stephania</taxon>
    </lineage>
</organism>
<evidence type="ECO:0000313" key="2">
    <source>
        <dbReference type="EMBL" id="KAK9107068.1"/>
    </source>
</evidence>
<reference evidence="2 3" key="1">
    <citation type="submission" date="2024-01" db="EMBL/GenBank/DDBJ databases">
        <title>Genome assemblies of Stephania.</title>
        <authorList>
            <person name="Yang L."/>
        </authorList>
    </citation>
    <scope>NUCLEOTIDE SEQUENCE [LARGE SCALE GENOMIC DNA]</scope>
    <source>
        <strain evidence="2">YNDBR</strain>
        <tissue evidence="2">Leaf</tissue>
    </source>
</reference>
<dbReference type="Proteomes" id="UP001420932">
    <property type="component" value="Unassembled WGS sequence"/>
</dbReference>
<evidence type="ECO:0000313" key="3">
    <source>
        <dbReference type="Proteomes" id="UP001420932"/>
    </source>
</evidence>
<comment type="caution">
    <text evidence="2">The sequence shown here is derived from an EMBL/GenBank/DDBJ whole genome shotgun (WGS) entry which is preliminary data.</text>
</comment>
<keyword evidence="3" id="KW-1185">Reference proteome</keyword>
<dbReference type="AlphaFoldDB" id="A0AAP0HZ78"/>
<feature type="compositionally biased region" description="Low complexity" evidence="1">
    <location>
        <begin position="64"/>
        <end position="74"/>
    </location>
</feature>
<protein>
    <submittedName>
        <fullName evidence="2">Uncharacterized protein</fullName>
    </submittedName>
</protein>
<dbReference type="EMBL" id="JBBNAF010000010">
    <property type="protein sequence ID" value="KAK9107068.1"/>
    <property type="molecule type" value="Genomic_DNA"/>
</dbReference>
<gene>
    <name evidence="2" type="ORF">Syun_023079</name>
</gene>
<proteinExistence type="predicted"/>
<accession>A0AAP0HZ78</accession>
<name>A0AAP0HZ78_9MAGN</name>
<evidence type="ECO:0000256" key="1">
    <source>
        <dbReference type="SAM" id="MobiDB-lite"/>
    </source>
</evidence>